<keyword evidence="1" id="KW-1133">Transmembrane helix</keyword>
<reference evidence="3" key="1">
    <citation type="journal article" date="2019" name="Int. J. Syst. Evol. Microbiol.">
        <title>The Global Catalogue of Microorganisms (GCM) 10K type strain sequencing project: providing services to taxonomists for standard genome sequencing and annotation.</title>
        <authorList>
            <consortium name="The Broad Institute Genomics Platform"/>
            <consortium name="The Broad Institute Genome Sequencing Center for Infectious Disease"/>
            <person name="Wu L."/>
            <person name="Ma J."/>
        </authorList>
    </citation>
    <scope>NUCLEOTIDE SEQUENCE [LARGE SCALE GENOMIC DNA]</scope>
    <source>
        <strain evidence="3">ZS-22-S1</strain>
    </source>
</reference>
<comment type="caution">
    <text evidence="2">The sequence shown here is derived from an EMBL/GenBank/DDBJ whole genome shotgun (WGS) entry which is preliminary data.</text>
</comment>
<keyword evidence="3" id="KW-1185">Reference proteome</keyword>
<accession>A0ABV9S2L4</accession>
<evidence type="ECO:0000313" key="2">
    <source>
        <dbReference type="EMBL" id="MFC4853741.1"/>
    </source>
</evidence>
<proteinExistence type="predicted"/>
<evidence type="ECO:0000256" key="1">
    <source>
        <dbReference type="SAM" id="Phobius"/>
    </source>
</evidence>
<feature type="transmembrane region" description="Helical" evidence="1">
    <location>
        <begin position="89"/>
        <end position="110"/>
    </location>
</feature>
<name>A0ABV9S2L4_9PSEU</name>
<keyword evidence="1" id="KW-0812">Transmembrane</keyword>
<feature type="transmembrane region" description="Helical" evidence="1">
    <location>
        <begin position="136"/>
        <end position="159"/>
    </location>
</feature>
<gene>
    <name evidence="2" type="ORF">ACFPCV_09490</name>
</gene>
<dbReference type="Proteomes" id="UP001595859">
    <property type="component" value="Unassembled WGS sequence"/>
</dbReference>
<organism evidence="2 3">
    <name type="scientific">Actinophytocola glycyrrhizae</name>
    <dbReference type="NCBI Taxonomy" id="2044873"/>
    <lineage>
        <taxon>Bacteria</taxon>
        <taxon>Bacillati</taxon>
        <taxon>Actinomycetota</taxon>
        <taxon>Actinomycetes</taxon>
        <taxon>Pseudonocardiales</taxon>
        <taxon>Pseudonocardiaceae</taxon>
    </lineage>
</organism>
<dbReference type="RefSeq" id="WP_378055672.1">
    <property type="nucleotide sequence ID" value="NZ_JBHSIS010000003.1"/>
</dbReference>
<feature type="transmembrane region" description="Helical" evidence="1">
    <location>
        <begin position="166"/>
        <end position="184"/>
    </location>
</feature>
<evidence type="ECO:0008006" key="4">
    <source>
        <dbReference type="Google" id="ProtNLM"/>
    </source>
</evidence>
<evidence type="ECO:0000313" key="3">
    <source>
        <dbReference type="Proteomes" id="UP001595859"/>
    </source>
</evidence>
<dbReference type="EMBL" id="JBHSIS010000003">
    <property type="protein sequence ID" value="MFC4853741.1"/>
    <property type="molecule type" value="Genomic_DNA"/>
</dbReference>
<feature type="transmembrane region" description="Helical" evidence="1">
    <location>
        <begin position="204"/>
        <end position="225"/>
    </location>
</feature>
<keyword evidence="1" id="KW-0472">Membrane</keyword>
<protein>
    <recommendedName>
        <fullName evidence="4">ABC-2 type transport system permease protein</fullName>
    </recommendedName>
</protein>
<sequence>MTARLPLLRVLLTAHVSFGFVLWLPLMLLSALIVTGIGIWGEVDRSIWHYLATQAPRWFALGVGVDAINTYLRLNLAHGRTRRDFLRQLWSYLPGLAVCLAVLVTAGYQLERGAYALLGWDHRLAYPSVFGDTGNVLGILGSFSVVLLLWATAGVLIAAGFTRGRLLGIATVPFGLVLVAPGEVLTGFNGSTLLELVTLTSPVLPTVAICLGLAVLACAATWGIVRDIPLRAKVA</sequence>
<feature type="transmembrane region" description="Helical" evidence="1">
    <location>
        <begin position="12"/>
        <end position="41"/>
    </location>
</feature>